<sequence>MNERTRKKEGWNERINEIDSPQMVRSTCISASSCSNLVVCDPILSTNATRVMALKTGYRVKADSALRPRTCHTTDTDHCTLIDPPLPPPPPPRPTPANPSVSPHDPDPEPEPRWKPEDPPSQL</sequence>
<gene>
    <name evidence="2" type="ORF">D9611_011703</name>
</gene>
<feature type="compositionally biased region" description="Basic and acidic residues" evidence="1">
    <location>
        <begin position="104"/>
        <end position="123"/>
    </location>
</feature>
<keyword evidence="3" id="KW-1185">Reference proteome</keyword>
<organism evidence="2 3">
    <name type="scientific">Ephemerocybe angulata</name>
    <dbReference type="NCBI Taxonomy" id="980116"/>
    <lineage>
        <taxon>Eukaryota</taxon>
        <taxon>Fungi</taxon>
        <taxon>Dikarya</taxon>
        <taxon>Basidiomycota</taxon>
        <taxon>Agaricomycotina</taxon>
        <taxon>Agaricomycetes</taxon>
        <taxon>Agaricomycetidae</taxon>
        <taxon>Agaricales</taxon>
        <taxon>Agaricineae</taxon>
        <taxon>Psathyrellaceae</taxon>
        <taxon>Ephemerocybe</taxon>
    </lineage>
</organism>
<name>A0A8H5C586_9AGAR</name>
<dbReference type="EMBL" id="JAACJK010000063">
    <property type="protein sequence ID" value="KAF5335389.1"/>
    <property type="molecule type" value="Genomic_DNA"/>
</dbReference>
<feature type="compositionally biased region" description="Basic and acidic residues" evidence="1">
    <location>
        <begin position="71"/>
        <end position="80"/>
    </location>
</feature>
<accession>A0A8H5C586</accession>
<proteinExistence type="predicted"/>
<evidence type="ECO:0000313" key="2">
    <source>
        <dbReference type="EMBL" id="KAF5335389.1"/>
    </source>
</evidence>
<evidence type="ECO:0000313" key="3">
    <source>
        <dbReference type="Proteomes" id="UP000541558"/>
    </source>
</evidence>
<dbReference type="AlphaFoldDB" id="A0A8H5C586"/>
<reference evidence="2 3" key="1">
    <citation type="journal article" date="2020" name="ISME J.">
        <title>Uncovering the hidden diversity of litter-decomposition mechanisms in mushroom-forming fungi.</title>
        <authorList>
            <person name="Floudas D."/>
            <person name="Bentzer J."/>
            <person name="Ahren D."/>
            <person name="Johansson T."/>
            <person name="Persson P."/>
            <person name="Tunlid A."/>
        </authorList>
    </citation>
    <scope>NUCLEOTIDE SEQUENCE [LARGE SCALE GENOMIC DNA]</scope>
    <source>
        <strain evidence="2 3">CBS 175.51</strain>
    </source>
</reference>
<evidence type="ECO:0000256" key="1">
    <source>
        <dbReference type="SAM" id="MobiDB-lite"/>
    </source>
</evidence>
<comment type="caution">
    <text evidence="2">The sequence shown here is derived from an EMBL/GenBank/DDBJ whole genome shotgun (WGS) entry which is preliminary data.</text>
</comment>
<feature type="region of interest" description="Disordered" evidence="1">
    <location>
        <begin position="71"/>
        <end position="123"/>
    </location>
</feature>
<protein>
    <submittedName>
        <fullName evidence="2">Uncharacterized protein</fullName>
    </submittedName>
</protein>
<feature type="compositionally biased region" description="Pro residues" evidence="1">
    <location>
        <begin position="84"/>
        <end position="97"/>
    </location>
</feature>
<dbReference type="Proteomes" id="UP000541558">
    <property type="component" value="Unassembled WGS sequence"/>
</dbReference>